<dbReference type="OrthoDB" id="6142474at2"/>
<dbReference type="RefSeq" id="WP_036542893.1">
    <property type="nucleotide sequence ID" value="NZ_JMSZ01000007.1"/>
</dbReference>
<dbReference type="STRING" id="267850.ADINL_0247"/>
<keyword evidence="3" id="KW-1185">Reference proteome</keyword>
<sequence length="337" mass="38919">MGYRRLESEQVRVAVNARQLFEQLEQHRLQADSVAGSMHWKTIHGREYLYRAYSYGKNRSLGVRSPETEQIKYKFENRQADYKAREIEYRDQFKKYAAYIKANYLNRFPLAGARVLRSLHKQKIPYRLIGTNALYAFEARAGVMIQPEHLATEDMDVLMGARQGMRIVANLQAGSLLSLLQTSDKSFRRISASPYEFAAANDKGFRVDFITQGTGSPMRRSAFDELLETDDLHPVVIDSLKWHVSAPHYEAIVFDMQGMPLRVATVDPRAFVLHKWFVSQQPDREPMKRTRDENQARLVATMIRNELTDLPVTRAISQMFPHVLQVEAEDALDEFSL</sequence>
<evidence type="ECO:0000313" key="3">
    <source>
        <dbReference type="Proteomes" id="UP000027318"/>
    </source>
</evidence>
<dbReference type="Proteomes" id="UP000027318">
    <property type="component" value="Unassembled WGS sequence"/>
</dbReference>
<accession>A0A063Y668</accession>
<proteinExistence type="predicted"/>
<protein>
    <recommendedName>
        <fullName evidence="1">Nucleotidyltransferase-like domain-containing protein</fullName>
    </recommendedName>
</protein>
<evidence type="ECO:0000259" key="1">
    <source>
        <dbReference type="Pfam" id="PF12281"/>
    </source>
</evidence>
<reference evidence="2 3" key="1">
    <citation type="journal article" date="2005" name="Int. J. Syst. Evol. Microbiol.">
        <title>Nitrincola lacisaponensis gen. nov., sp. nov., a novel alkaliphilic bacterium isolated from an alkaline, saline lake.</title>
        <authorList>
            <person name="Dimitriu P.A."/>
            <person name="Shukla S.K."/>
            <person name="Conradt J."/>
            <person name="Marquez M.C."/>
            <person name="Ventosa A."/>
            <person name="Maglia A."/>
            <person name="Peyton B.M."/>
            <person name="Pinkart H.C."/>
            <person name="Mormile M.R."/>
        </authorList>
    </citation>
    <scope>NUCLEOTIDE SEQUENCE [LARGE SCALE GENOMIC DNA]</scope>
    <source>
        <strain evidence="2 3">4CA</strain>
    </source>
</reference>
<dbReference type="InterPro" id="IPR058575">
    <property type="entry name" value="NTP_transf_8_dom"/>
</dbReference>
<comment type="caution">
    <text evidence="2">The sequence shown here is derived from an EMBL/GenBank/DDBJ whole genome shotgun (WGS) entry which is preliminary data.</text>
</comment>
<feature type="domain" description="Nucleotidyltransferase-like" evidence="1">
    <location>
        <begin position="126"/>
        <end position="317"/>
    </location>
</feature>
<dbReference type="Pfam" id="PF12281">
    <property type="entry name" value="NTP_transf_8"/>
    <property type="match status" value="1"/>
</dbReference>
<gene>
    <name evidence="2" type="ORF">ADINL_0247</name>
</gene>
<name>A0A063Y668_9GAMM</name>
<dbReference type="PATRIC" id="fig|267850.7.peg.243"/>
<dbReference type="EMBL" id="JMSZ01000007">
    <property type="protein sequence ID" value="KDE41174.1"/>
    <property type="molecule type" value="Genomic_DNA"/>
</dbReference>
<evidence type="ECO:0000313" key="2">
    <source>
        <dbReference type="EMBL" id="KDE41174.1"/>
    </source>
</evidence>
<dbReference type="AlphaFoldDB" id="A0A063Y668"/>
<organism evidence="2 3">
    <name type="scientific">Nitrincola lacisaponensis</name>
    <dbReference type="NCBI Taxonomy" id="267850"/>
    <lineage>
        <taxon>Bacteria</taxon>
        <taxon>Pseudomonadati</taxon>
        <taxon>Pseudomonadota</taxon>
        <taxon>Gammaproteobacteria</taxon>
        <taxon>Oceanospirillales</taxon>
        <taxon>Oceanospirillaceae</taxon>
        <taxon>Nitrincola</taxon>
    </lineage>
</organism>